<keyword evidence="1" id="KW-0689">Ribosomal protein</keyword>
<dbReference type="EMBL" id="SSTE01014201">
    <property type="protein sequence ID" value="KAA0046236.1"/>
    <property type="molecule type" value="Genomic_DNA"/>
</dbReference>
<dbReference type="GO" id="GO:0005730">
    <property type="term" value="C:nucleolus"/>
    <property type="evidence" value="ECO:0007669"/>
    <property type="project" value="TreeGrafter"/>
</dbReference>
<proteinExistence type="predicted"/>
<dbReference type="PANTHER" id="PTHR11885">
    <property type="entry name" value="RIBOSOMAL PROTEIN S15P/S13E"/>
    <property type="match status" value="1"/>
</dbReference>
<dbReference type="InterPro" id="IPR023029">
    <property type="entry name" value="Ribosomal_uS15_arc_euk"/>
</dbReference>
<reference evidence="1 2" key="1">
    <citation type="submission" date="2019-08" db="EMBL/GenBank/DDBJ databases">
        <title>Draft genome sequences of two oriental melons (Cucumis melo L. var makuwa).</title>
        <authorList>
            <person name="Kwon S.-Y."/>
        </authorList>
    </citation>
    <scope>NUCLEOTIDE SEQUENCE [LARGE SCALE GENOMIC DNA]</scope>
    <source>
        <strain evidence="2">cv. SW 3</strain>
        <tissue evidence="1">Leaf</tissue>
    </source>
</reference>
<organism evidence="1 2">
    <name type="scientific">Cucumis melo var. makuwa</name>
    <name type="common">Oriental melon</name>
    <dbReference type="NCBI Taxonomy" id="1194695"/>
    <lineage>
        <taxon>Eukaryota</taxon>
        <taxon>Viridiplantae</taxon>
        <taxon>Streptophyta</taxon>
        <taxon>Embryophyta</taxon>
        <taxon>Tracheophyta</taxon>
        <taxon>Spermatophyta</taxon>
        <taxon>Magnoliopsida</taxon>
        <taxon>eudicotyledons</taxon>
        <taxon>Gunneridae</taxon>
        <taxon>Pentapetalae</taxon>
        <taxon>rosids</taxon>
        <taxon>fabids</taxon>
        <taxon>Cucurbitales</taxon>
        <taxon>Cucurbitaceae</taxon>
        <taxon>Benincaseae</taxon>
        <taxon>Cucumis</taxon>
    </lineage>
</organism>
<accession>A0A5A7TVS2</accession>
<evidence type="ECO:0000313" key="2">
    <source>
        <dbReference type="Proteomes" id="UP000321393"/>
    </source>
</evidence>
<evidence type="ECO:0000313" key="1">
    <source>
        <dbReference type="EMBL" id="KAA0046236.1"/>
    </source>
</evidence>
<protein>
    <submittedName>
        <fullName evidence="1">40S ribosomal protein S13-like</fullName>
    </submittedName>
</protein>
<dbReference type="AlphaFoldDB" id="A0A5A7TVS2"/>
<dbReference type="Proteomes" id="UP000321393">
    <property type="component" value="Unassembled WGS sequence"/>
</dbReference>
<comment type="caution">
    <text evidence="1">The sequence shown here is derived from an EMBL/GenBank/DDBJ whole genome shotgun (WGS) entry which is preliminary data.</text>
</comment>
<dbReference type="STRING" id="1194695.A0A5A7TVS2"/>
<sequence>MQLCNSGGEDIVCIGVILRDSHGTAEVKSVTGNKILRILKAHGLAPERCADILGVYYWFAMDGELGIIVCIE</sequence>
<dbReference type="GO" id="GO:0022627">
    <property type="term" value="C:cytosolic small ribosomal subunit"/>
    <property type="evidence" value="ECO:0007669"/>
    <property type="project" value="TreeGrafter"/>
</dbReference>
<dbReference type="PANTHER" id="PTHR11885:SF25">
    <property type="entry name" value="SMALL RIBOSOMAL SUBUNIT PROTEIN US15Y-RELATED"/>
    <property type="match status" value="1"/>
</dbReference>
<name>A0A5A7TVS2_CUCMM</name>
<dbReference type="Gene3D" id="4.10.860.130">
    <property type="match status" value="1"/>
</dbReference>
<dbReference type="GO" id="GO:0070181">
    <property type="term" value="F:small ribosomal subunit rRNA binding"/>
    <property type="evidence" value="ECO:0007669"/>
    <property type="project" value="TreeGrafter"/>
</dbReference>
<dbReference type="GO" id="GO:0003735">
    <property type="term" value="F:structural constituent of ribosome"/>
    <property type="evidence" value="ECO:0007669"/>
    <property type="project" value="TreeGrafter"/>
</dbReference>
<gene>
    <name evidence="1" type="ORF">E6C27_scaffold284G00330</name>
</gene>
<keyword evidence="1" id="KW-0687">Ribonucleoprotein</keyword>